<evidence type="ECO:0000313" key="1">
    <source>
        <dbReference type="EMBL" id="AZG35904.1"/>
    </source>
</evidence>
<dbReference type="OrthoDB" id="5764251at2"/>
<sequence length="198" mass="22513">MIPDSNSYFNVPHNFNVYLTSWDPSHALPTDDELRDMQSVGLKLLTEVKSLEASCLLQLRHLDNDAKAVVDFLKLQSRKVDLVLQHVLEKEVQDGELFTGDQFGGSGISIISTRPLIANEFVKTHIYLHTELVALLCICQIRTCTAATNDTADTPSWRCELEFSQILEDDIEQLVRASLNVQQKMLKKRKQNIDKQRS</sequence>
<reference evidence="2" key="3">
    <citation type="submission" date="2018-11" db="EMBL/GenBank/DDBJ databases">
        <authorList>
            <person name="Hwang Y.J."/>
            <person name="Hwang C.Y."/>
        </authorList>
    </citation>
    <scope>NUCLEOTIDE SEQUENCE</scope>
    <source>
        <strain evidence="2">R106</strain>
    </source>
</reference>
<evidence type="ECO:0000313" key="3">
    <source>
        <dbReference type="Proteomes" id="UP000273778"/>
    </source>
</evidence>
<evidence type="ECO:0000313" key="4">
    <source>
        <dbReference type="Proteomes" id="UP000278855"/>
    </source>
</evidence>
<dbReference type="Proteomes" id="UP000273778">
    <property type="component" value="Chromosome"/>
</dbReference>
<reference evidence="1 3" key="1">
    <citation type="submission" date="2018-11" db="EMBL/GenBank/DDBJ databases">
        <title>Shewanella sp. M2.</title>
        <authorList>
            <person name="Hwang Y.J."/>
            <person name="Hwang C.Y."/>
        </authorList>
    </citation>
    <scope>NUCLEOTIDE SEQUENCE [LARGE SCALE GENOMIC DNA]</scope>
    <source>
        <strain evidence="1 3">M2</strain>
    </source>
</reference>
<protein>
    <recommendedName>
        <fullName evidence="5">PilZ domain-containing protein</fullName>
    </recommendedName>
</protein>
<accession>A0A3N4DYK4</accession>
<gene>
    <name evidence="2" type="ORF">EGC77_21885</name>
    <name evidence="1" type="ORF">EGC80_14135</name>
</gene>
<proteinExistence type="predicted"/>
<keyword evidence="3" id="KW-1185">Reference proteome</keyword>
<evidence type="ECO:0008006" key="5">
    <source>
        <dbReference type="Google" id="ProtNLM"/>
    </source>
</evidence>
<reference evidence="4" key="2">
    <citation type="submission" date="2018-11" db="EMBL/GenBank/DDBJ databases">
        <title>Shewanella sp. R106.</title>
        <authorList>
            <person name="Hwang Y.J."/>
            <person name="Hwang C.Y."/>
        </authorList>
    </citation>
    <scope>NUCLEOTIDE SEQUENCE [LARGE SCALE GENOMIC DNA]</scope>
    <source>
        <strain evidence="4">R106</strain>
    </source>
</reference>
<dbReference type="KEGG" id="spsr:EGC80_14135"/>
<dbReference type="EMBL" id="CP034073">
    <property type="protein sequence ID" value="AZG35904.1"/>
    <property type="molecule type" value="Genomic_DNA"/>
</dbReference>
<name>A0A3N4DYK4_9GAMM</name>
<dbReference type="Proteomes" id="UP000278855">
    <property type="component" value="Unassembled WGS sequence"/>
</dbReference>
<organism evidence="2 4">
    <name type="scientific">Shewanella psychromarinicola</name>
    <dbReference type="NCBI Taxonomy" id="2487742"/>
    <lineage>
        <taxon>Bacteria</taxon>
        <taxon>Pseudomonadati</taxon>
        <taxon>Pseudomonadota</taxon>
        <taxon>Gammaproteobacteria</taxon>
        <taxon>Alteromonadales</taxon>
        <taxon>Shewanellaceae</taxon>
        <taxon>Shewanella</taxon>
    </lineage>
</organism>
<dbReference type="AlphaFoldDB" id="A0A3N4DYK4"/>
<evidence type="ECO:0000313" key="2">
    <source>
        <dbReference type="EMBL" id="RPA22484.1"/>
    </source>
</evidence>
<dbReference type="RefSeq" id="WP_124014286.1">
    <property type="nucleotide sequence ID" value="NZ_CP034073.1"/>
</dbReference>
<dbReference type="EMBL" id="RKKB01000038">
    <property type="protein sequence ID" value="RPA22484.1"/>
    <property type="molecule type" value="Genomic_DNA"/>
</dbReference>